<accession>A0AAI9T2S4</accession>
<comment type="caution">
    <text evidence="2">The sequence shown here is derived from an EMBL/GenBank/DDBJ whole genome shotgun (WGS) entry which is preliminary data.</text>
</comment>
<feature type="region of interest" description="Disordered" evidence="1">
    <location>
        <begin position="91"/>
        <end position="132"/>
    </location>
</feature>
<gene>
    <name evidence="2" type="ORF">SPM_005670</name>
</gene>
<evidence type="ECO:0000313" key="2">
    <source>
        <dbReference type="EMBL" id="KAI92219.1"/>
    </source>
</evidence>
<organism evidence="2 3">
    <name type="scientific">Spiroplasma melliferum KC3</name>
    <dbReference type="NCBI Taxonomy" id="570509"/>
    <lineage>
        <taxon>Bacteria</taxon>
        <taxon>Bacillati</taxon>
        <taxon>Mycoplasmatota</taxon>
        <taxon>Mollicutes</taxon>
        <taxon>Entomoplasmatales</taxon>
        <taxon>Spiroplasmataceae</taxon>
        <taxon>Spiroplasma</taxon>
    </lineage>
</organism>
<proteinExistence type="predicted"/>
<dbReference type="AlphaFoldDB" id="A0AAI9T2S4"/>
<feature type="compositionally biased region" description="Basic residues" evidence="1">
    <location>
        <begin position="118"/>
        <end position="132"/>
    </location>
</feature>
<sequence>MPVSSKAKSKKVPQSKKPVAKNATEEKWLFIKSQAVVDSTPAMKRSIDRSVGDIYTKTAADYRAKDGTAIRTAITAERLIAERLGKTATQRKAIEAQSKKKTIQMLNSKKDKTPAKKAAPKKPLKKVGTKNK</sequence>
<evidence type="ECO:0000313" key="3">
    <source>
        <dbReference type="Proteomes" id="UP000004057"/>
    </source>
</evidence>
<feature type="region of interest" description="Disordered" evidence="1">
    <location>
        <begin position="1"/>
        <end position="23"/>
    </location>
</feature>
<protein>
    <submittedName>
        <fullName evidence="2">Uncharacterized protein</fullName>
    </submittedName>
</protein>
<dbReference type="EMBL" id="AGBZ02000004">
    <property type="protein sequence ID" value="KAI92219.1"/>
    <property type="molecule type" value="Genomic_DNA"/>
</dbReference>
<dbReference type="RefSeq" id="WP_004028581.1">
    <property type="nucleotide sequence ID" value="NZ_AGBZ02000004.1"/>
</dbReference>
<reference evidence="2 3" key="1">
    <citation type="journal article" date="2012" name="J. Proteome Res.">
        <title>Application of Spiroplasma melliferum proteogenomic profiling for the discovery of virulence factors and pathogenicity mechanisms in host-associated spiroplasmas.</title>
        <authorList>
            <person name="Alexeev D."/>
            <person name="Kostrjukova E."/>
            <person name="Aliper A."/>
            <person name="Popenko A."/>
            <person name="Bazaleev N."/>
            <person name="Tyakht A."/>
            <person name="Selezneva O."/>
            <person name="Akopian T."/>
            <person name="Prichodko E."/>
            <person name="Kondratov I."/>
            <person name="Chukin M."/>
            <person name="Demina I."/>
            <person name="Galyamina M."/>
            <person name="Kamashev D."/>
            <person name="Vanyushkina A."/>
            <person name="Ladygina V."/>
            <person name="Levitskii S."/>
            <person name="Lazarev V."/>
            <person name="Govorun V."/>
        </authorList>
    </citation>
    <scope>NUCLEOTIDE SEQUENCE [LARGE SCALE GENOMIC DNA]</scope>
    <source>
        <strain evidence="2 3">KC3</strain>
    </source>
</reference>
<dbReference type="Proteomes" id="UP000004057">
    <property type="component" value="Unassembled WGS sequence"/>
</dbReference>
<evidence type="ECO:0000256" key="1">
    <source>
        <dbReference type="SAM" id="MobiDB-lite"/>
    </source>
</evidence>
<name>A0AAI9T2S4_SPIME</name>